<evidence type="ECO:0000313" key="1">
    <source>
        <dbReference type="EMBL" id="KAL3657454.1"/>
    </source>
</evidence>
<proteinExistence type="predicted"/>
<dbReference type="AlphaFoldDB" id="A0ABD3EWT8"/>
<sequence length="178" mass="19981">MLSTKAKDSRKLTIGIEYGWRAKRVWFRAPNVAVYEQWNDVIRAALHGNNGGGFDEEESLAKWVERSGISVMETATTSAVGSVDRFSTDSYVRGCSSSYRSDIPDDEWSAEDATCRELYQRRGKNTEPTGERSHGVNSLTSICARYRSTGRERTDTAIWMGRPAFSFTGPDNMHYEGS</sequence>
<name>A0ABD3EWT8_9STRA</name>
<accession>A0ABD3EWT8</accession>
<dbReference type="Proteomes" id="UP001632037">
    <property type="component" value="Unassembled WGS sequence"/>
</dbReference>
<organism evidence="1 2">
    <name type="scientific">Phytophthora oleae</name>
    <dbReference type="NCBI Taxonomy" id="2107226"/>
    <lineage>
        <taxon>Eukaryota</taxon>
        <taxon>Sar</taxon>
        <taxon>Stramenopiles</taxon>
        <taxon>Oomycota</taxon>
        <taxon>Peronosporomycetes</taxon>
        <taxon>Peronosporales</taxon>
        <taxon>Peronosporaceae</taxon>
        <taxon>Phytophthora</taxon>
    </lineage>
</organism>
<keyword evidence="2" id="KW-1185">Reference proteome</keyword>
<gene>
    <name evidence="1" type="ORF">V7S43_017595</name>
</gene>
<protein>
    <recommendedName>
        <fullName evidence="3">PH domain-containing protein</fullName>
    </recommendedName>
</protein>
<evidence type="ECO:0000313" key="2">
    <source>
        <dbReference type="Proteomes" id="UP001632037"/>
    </source>
</evidence>
<dbReference type="EMBL" id="JBIMZQ010000064">
    <property type="protein sequence ID" value="KAL3657454.1"/>
    <property type="molecule type" value="Genomic_DNA"/>
</dbReference>
<reference evidence="1 2" key="1">
    <citation type="submission" date="2024-09" db="EMBL/GenBank/DDBJ databases">
        <title>Genome sequencing and assembly of Phytophthora oleae, isolate VK10A, causative agent of rot of olive drupes.</title>
        <authorList>
            <person name="Conti Taguali S."/>
            <person name="Riolo M."/>
            <person name="La Spada F."/>
            <person name="Cacciola S.O."/>
            <person name="Dionisio G."/>
        </authorList>
    </citation>
    <scope>NUCLEOTIDE SEQUENCE [LARGE SCALE GENOMIC DNA]</scope>
    <source>
        <strain evidence="1 2">VK10A</strain>
    </source>
</reference>
<evidence type="ECO:0008006" key="3">
    <source>
        <dbReference type="Google" id="ProtNLM"/>
    </source>
</evidence>
<comment type="caution">
    <text evidence="1">The sequence shown here is derived from an EMBL/GenBank/DDBJ whole genome shotgun (WGS) entry which is preliminary data.</text>
</comment>